<reference evidence="1 2" key="1">
    <citation type="submission" date="2016-06" db="EMBL/GenBank/DDBJ databases">
        <title>Microsymbionts genomes from the relict species Vavilovia formosa.</title>
        <authorList>
            <person name="Chirak E."/>
            <person name="Kimeklis A."/>
            <person name="Andronov E."/>
        </authorList>
    </citation>
    <scope>NUCLEOTIDE SEQUENCE [LARGE SCALE GENOMIC DNA]</scope>
    <source>
        <strain evidence="1 2">Vaf10</strain>
        <plasmid evidence="2">Plasmid unnamed1</plasmid>
    </source>
</reference>
<evidence type="ECO:0000313" key="2">
    <source>
        <dbReference type="Proteomes" id="UP000092691"/>
    </source>
</evidence>
<organism evidence="1 2">
    <name type="scientific">Rhizobium leguminosarum</name>
    <dbReference type="NCBI Taxonomy" id="384"/>
    <lineage>
        <taxon>Bacteria</taxon>
        <taxon>Pseudomonadati</taxon>
        <taxon>Pseudomonadota</taxon>
        <taxon>Alphaproteobacteria</taxon>
        <taxon>Hyphomicrobiales</taxon>
        <taxon>Rhizobiaceae</taxon>
        <taxon>Rhizobium/Agrobacterium group</taxon>
        <taxon>Rhizobium</taxon>
    </lineage>
</organism>
<geneLocation type="plasmid" evidence="1 2">
    <name>unnamed1</name>
</geneLocation>
<sequence>MTVSLQAMSESVVDDYATYCKQDKIRYLEGDELTEATDAADEEICLFSRLDGDDHGQRIPGRRSSGSFVLEAKGLDPNDVTSDARVAREYS</sequence>
<evidence type="ECO:0000313" key="1">
    <source>
        <dbReference type="EMBL" id="ANP89392.1"/>
    </source>
</evidence>
<name>A0A1B1CI03_RHILE</name>
<protein>
    <submittedName>
        <fullName evidence="1">Uncharacterized protein</fullName>
    </submittedName>
</protein>
<dbReference type="EMBL" id="CP016287">
    <property type="protein sequence ID" value="ANP89392.1"/>
    <property type="molecule type" value="Genomic_DNA"/>
</dbReference>
<dbReference type="AlphaFoldDB" id="A0A1B1CI03"/>
<keyword evidence="1" id="KW-0614">Plasmid</keyword>
<gene>
    <name evidence="1" type="ORF">BA011_26905</name>
</gene>
<accession>A0A1B1CI03</accession>
<dbReference type="Proteomes" id="UP000092691">
    <property type="component" value="Plasmid unnamed1"/>
</dbReference>
<proteinExistence type="predicted"/>